<dbReference type="CDD" id="cd01097">
    <property type="entry name" value="Tetrahydromethanopterin_reductase"/>
    <property type="match status" value="1"/>
</dbReference>
<dbReference type="NCBIfam" id="TIGR03564">
    <property type="entry name" value="F420_MSMEG_4879"/>
    <property type="match status" value="1"/>
</dbReference>
<dbReference type="AlphaFoldDB" id="A0A6J7CXR9"/>
<dbReference type="Gene3D" id="3.20.20.30">
    <property type="entry name" value="Luciferase-like domain"/>
    <property type="match status" value="1"/>
</dbReference>
<dbReference type="EMBL" id="CAFBPM010000023">
    <property type="protein sequence ID" value="CAB5031109.1"/>
    <property type="molecule type" value="Genomic_DNA"/>
</dbReference>
<feature type="domain" description="Luciferase-like" evidence="2">
    <location>
        <begin position="13"/>
        <end position="277"/>
    </location>
</feature>
<gene>
    <name evidence="3" type="ORF">UFOPK3164_01163</name>
    <name evidence="4" type="ORF">UFOPK3427_00296</name>
    <name evidence="5" type="ORF">UFOPK4112_01658</name>
</gene>
<evidence type="ECO:0000256" key="1">
    <source>
        <dbReference type="ARBA" id="ARBA00023002"/>
    </source>
</evidence>
<dbReference type="InterPro" id="IPR019910">
    <property type="entry name" value="Lucif-like_OxRdtase_MSMEG_4879"/>
</dbReference>
<dbReference type="InterPro" id="IPR050564">
    <property type="entry name" value="F420-G6PD/mer"/>
</dbReference>
<dbReference type="PANTHER" id="PTHR43244">
    <property type="match status" value="1"/>
</dbReference>
<evidence type="ECO:0000259" key="2">
    <source>
        <dbReference type="Pfam" id="PF00296"/>
    </source>
</evidence>
<dbReference type="EMBL" id="CAFABE010000055">
    <property type="protein sequence ID" value="CAB4830893.1"/>
    <property type="molecule type" value="Genomic_DNA"/>
</dbReference>
<protein>
    <submittedName>
        <fullName evidence="4">Unannotated protein</fullName>
    </submittedName>
</protein>
<dbReference type="EMBL" id="CAFBLT010000001">
    <property type="protein sequence ID" value="CAB4862791.1"/>
    <property type="molecule type" value="Genomic_DNA"/>
</dbReference>
<evidence type="ECO:0000313" key="3">
    <source>
        <dbReference type="EMBL" id="CAB4830893.1"/>
    </source>
</evidence>
<dbReference type="SUPFAM" id="SSF51679">
    <property type="entry name" value="Bacterial luciferase-like"/>
    <property type="match status" value="1"/>
</dbReference>
<dbReference type="Pfam" id="PF00296">
    <property type="entry name" value="Bac_luciferase"/>
    <property type="match status" value="1"/>
</dbReference>
<dbReference type="PANTHER" id="PTHR43244:SF1">
    <property type="entry name" value="5,10-METHYLENETETRAHYDROMETHANOPTERIN REDUCTASE"/>
    <property type="match status" value="1"/>
</dbReference>
<reference evidence="4" key="1">
    <citation type="submission" date="2020-05" db="EMBL/GenBank/DDBJ databases">
        <authorList>
            <person name="Chiriac C."/>
            <person name="Salcher M."/>
            <person name="Ghai R."/>
            <person name="Kavagutti S V."/>
        </authorList>
    </citation>
    <scope>NUCLEOTIDE SEQUENCE</scope>
</reference>
<dbReference type="GO" id="GO:0016705">
    <property type="term" value="F:oxidoreductase activity, acting on paired donors, with incorporation or reduction of molecular oxygen"/>
    <property type="evidence" value="ECO:0007669"/>
    <property type="project" value="InterPro"/>
</dbReference>
<sequence>MIKIGTLIEMDRSIEGAIDQVRRIKDAGFNSAWATQIFGNDALTMLAVVGSHVEDIDLGTAVIPVYPRHPQIMAQQALTVQSATQNRLSLGIGLSHQIVVESLWGYSYDKPARYMREYLEALVPMLNGGTSMVTGEVITAITTGPLEIPDVEAPSLLVAALAPTMLKLAGTVADGTVTWMTGISTIETHIAPKITQAANDAGRDAPRIVVSLPICLTDNIEAAKDSIDEAFSIYPSLPSYKAMLDIEGVQRPADISLVGSAEQILDGIGRLTEAGGTELVCAFAGNKDEQHASFDLLASYARS</sequence>
<keyword evidence="1" id="KW-0560">Oxidoreductase</keyword>
<dbReference type="InterPro" id="IPR011251">
    <property type="entry name" value="Luciferase-like_dom"/>
</dbReference>
<accession>A0A6J7CXR9</accession>
<proteinExistence type="predicted"/>
<organism evidence="4">
    <name type="scientific">freshwater metagenome</name>
    <dbReference type="NCBI Taxonomy" id="449393"/>
    <lineage>
        <taxon>unclassified sequences</taxon>
        <taxon>metagenomes</taxon>
        <taxon>ecological metagenomes</taxon>
    </lineage>
</organism>
<dbReference type="InterPro" id="IPR036661">
    <property type="entry name" value="Luciferase-like_sf"/>
</dbReference>
<evidence type="ECO:0000313" key="4">
    <source>
        <dbReference type="EMBL" id="CAB4862791.1"/>
    </source>
</evidence>
<name>A0A6J7CXR9_9ZZZZ</name>
<evidence type="ECO:0000313" key="5">
    <source>
        <dbReference type="EMBL" id="CAB5031109.1"/>
    </source>
</evidence>